<feature type="domain" description="FIIND" evidence="5">
    <location>
        <begin position="21"/>
        <end position="168"/>
    </location>
</feature>
<comment type="caution">
    <text evidence="6">The sequence shown here is derived from an EMBL/GenBank/DDBJ whole genome shotgun (WGS) entry which is preliminary data.</text>
</comment>
<evidence type="ECO:0000313" key="7">
    <source>
        <dbReference type="Proteomes" id="UP001176940"/>
    </source>
</evidence>
<dbReference type="Pfam" id="PF13553">
    <property type="entry name" value="FIIND"/>
    <property type="match status" value="1"/>
</dbReference>
<reference evidence="6" key="1">
    <citation type="submission" date="2023-07" db="EMBL/GenBank/DDBJ databases">
        <authorList>
            <person name="Stuckert A."/>
        </authorList>
    </citation>
    <scope>NUCLEOTIDE SEQUENCE</scope>
</reference>
<sequence length="168" mass="18860">MSDPSYSEITEDEMSCTLCDKLVKVNTSSVITPTLMGRTYCLTMDSPGLFRCSESGIQFLVTQPVTLEYEVDSWHNYTEILQTLPGRHQIIGPLYNIKSAIKPHVVSAVYLPHCLCVGGLKENKSLIKCFHYKDNDMTLEAPSRLEATYAVLENPTFSRFGNKGIRTN</sequence>
<evidence type="ECO:0000256" key="1">
    <source>
        <dbReference type="ARBA" id="ARBA00004514"/>
    </source>
</evidence>
<keyword evidence="7" id="KW-1185">Reference proteome</keyword>
<comment type="subcellular location">
    <subcellularLocation>
        <location evidence="1">Cytoplasm</location>
        <location evidence="1">Cytosol</location>
    </subcellularLocation>
</comment>
<evidence type="ECO:0000256" key="4">
    <source>
        <dbReference type="ARBA" id="ARBA00022859"/>
    </source>
</evidence>
<dbReference type="EMBL" id="CAUEEQ010012766">
    <property type="protein sequence ID" value="CAJ0936733.1"/>
    <property type="molecule type" value="Genomic_DNA"/>
</dbReference>
<keyword evidence="2" id="KW-0963">Cytoplasm</keyword>
<organism evidence="6 7">
    <name type="scientific">Ranitomeya imitator</name>
    <name type="common">mimic poison frog</name>
    <dbReference type="NCBI Taxonomy" id="111125"/>
    <lineage>
        <taxon>Eukaryota</taxon>
        <taxon>Metazoa</taxon>
        <taxon>Chordata</taxon>
        <taxon>Craniata</taxon>
        <taxon>Vertebrata</taxon>
        <taxon>Euteleostomi</taxon>
        <taxon>Amphibia</taxon>
        <taxon>Batrachia</taxon>
        <taxon>Anura</taxon>
        <taxon>Neobatrachia</taxon>
        <taxon>Hyloidea</taxon>
        <taxon>Dendrobatidae</taxon>
        <taxon>Dendrobatinae</taxon>
        <taxon>Ranitomeya</taxon>
    </lineage>
</organism>
<dbReference type="PANTHER" id="PTHR46985:SF4">
    <property type="entry name" value="CASPASE RECRUITMENT DOMAIN-CONTAINING PROTEIN 8"/>
    <property type="match status" value="1"/>
</dbReference>
<dbReference type="PANTHER" id="PTHR46985">
    <property type="entry name" value="NACHT, LRR AND PYD DOMAINS-CONTAINING PROTEIN 1"/>
    <property type="match status" value="1"/>
</dbReference>
<evidence type="ECO:0000256" key="3">
    <source>
        <dbReference type="ARBA" id="ARBA00022588"/>
    </source>
</evidence>
<gene>
    <name evidence="6" type="ORF">RIMI_LOCUS6914711</name>
</gene>
<dbReference type="InterPro" id="IPR051249">
    <property type="entry name" value="NLRP_Inflammasome"/>
</dbReference>
<name>A0ABN9LFC2_9NEOB</name>
<accession>A0ABN9LFC2</accession>
<dbReference type="InterPro" id="IPR025307">
    <property type="entry name" value="FIIND_dom"/>
</dbReference>
<dbReference type="Proteomes" id="UP001176940">
    <property type="component" value="Unassembled WGS sequence"/>
</dbReference>
<dbReference type="PROSITE" id="PS51830">
    <property type="entry name" value="FIIND"/>
    <property type="match status" value="1"/>
</dbReference>
<evidence type="ECO:0000259" key="5">
    <source>
        <dbReference type="PROSITE" id="PS51830"/>
    </source>
</evidence>
<keyword evidence="3" id="KW-0399">Innate immunity</keyword>
<keyword evidence="4" id="KW-0391">Immunity</keyword>
<proteinExistence type="predicted"/>
<protein>
    <recommendedName>
        <fullName evidence="5">FIIND domain-containing protein</fullName>
    </recommendedName>
</protein>
<evidence type="ECO:0000256" key="2">
    <source>
        <dbReference type="ARBA" id="ARBA00022490"/>
    </source>
</evidence>
<evidence type="ECO:0000313" key="6">
    <source>
        <dbReference type="EMBL" id="CAJ0936733.1"/>
    </source>
</evidence>